<dbReference type="InterPro" id="IPR042171">
    <property type="entry name" value="Acyl-CoA_hotdog"/>
</dbReference>
<proteinExistence type="predicted"/>
<evidence type="ECO:0000313" key="3">
    <source>
        <dbReference type="EMBL" id="KAB7740233.1"/>
    </source>
</evidence>
<dbReference type="InterPro" id="IPR049450">
    <property type="entry name" value="ACOT8-like_C"/>
</dbReference>
<keyword evidence="4" id="KW-1185">Reference proteome</keyword>
<gene>
    <name evidence="3" type="ORF">F2P47_09515</name>
</gene>
<dbReference type="RefSeq" id="WP_152216118.1">
    <property type="nucleotide sequence ID" value="NZ_JBAQYD010000129.1"/>
</dbReference>
<evidence type="ECO:0000259" key="1">
    <source>
        <dbReference type="Pfam" id="PF13622"/>
    </source>
</evidence>
<dbReference type="EMBL" id="WESC01000007">
    <property type="protein sequence ID" value="KAB7740233.1"/>
    <property type="molecule type" value="Genomic_DNA"/>
</dbReference>
<accession>A0A6N6VK10</accession>
<dbReference type="AlphaFoldDB" id="A0A6N6VK10"/>
<protein>
    <submittedName>
        <fullName evidence="3">Thioesterase family protein</fullName>
    </submittedName>
</protein>
<dbReference type="Proteomes" id="UP000468901">
    <property type="component" value="Unassembled WGS sequence"/>
</dbReference>
<dbReference type="Gene3D" id="2.40.160.210">
    <property type="entry name" value="Acyl-CoA thioesterase, double hotdog domain"/>
    <property type="match status" value="1"/>
</dbReference>
<dbReference type="InterPro" id="IPR049449">
    <property type="entry name" value="TesB_ACOT8-like_N"/>
</dbReference>
<reference evidence="3 4" key="1">
    <citation type="submission" date="2019-09" db="EMBL/GenBank/DDBJ databases">
        <title>Parvibaculum sedimenti sp. nov., isolated from sediment.</title>
        <authorList>
            <person name="Wang Y."/>
        </authorList>
    </citation>
    <scope>NUCLEOTIDE SEQUENCE [LARGE SCALE GENOMIC DNA]</scope>
    <source>
        <strain evidence="3 4">HXT-9</strain>
    </source>
</reference>
<comment type="caution">
    <text evidence="3">The sequence shown here is derived from an EMBL/GenBank/DDBJ whole genome shotgun (WGS) entry which is preliminary data.</text>
</comment>
<name>A0A6N6VK10_9HYPH</name>
<sequence>MSVDAVFEVKGNVAHSTAHAAGPWDPSMQHGGAPSALVAWVVENIPTAAPMQVARMTIDLLRPVPIAPLEIRSEVVREGKKIQLCGVSLFAGGKECVRASALKIRVADYPELNGVAEAAASLPSPAESAPIEEVVRRSSGFISGVEVRNAIGNFGLLSGGGPAACWFRSVRPIVAGEANTPLMRAALTSDFCNGVSSVLDRGWTFLNGDLSINFARMPVGEWIALDAETWIDERGVGIAAGKLADERGYFGRAVQSLVVEKR</sequence>
<dbReference type="Pfam" id="PF13622">
    <property type="entry name" value="4HBT_3"/>
    <property type="match status" value="1"/>
</dbReference>
<feature type="domain" description="Acyl-CoA thioesterase-like C-terminal" evidence="2">
    <location>
        <begin position="127"/>
        <end position="259"/>
    </location>
</feature>
<organism evidence="3 4">
    <name type="scientific">Parvibaculum sedimenti</name>
    <dbReference type="NCBI Taxonomy" id="2608632"/>
    <lineage>
        <taxon>Bacteria</taxon>
        <taxon>Pseudomonadati</taxon>
        <taxon>Pseudomonadota</taxon>
        <taxon>Alphaproteobacteria</taxon>
        <taxon>Hyphomicrobiales</taxon>
        <taxon>Parvibaculaceae</taxon>
        <taxon>Parvibaculum</taxon>
    </lineage>
</organism>
<dbReference type="Pfam" id="PF20789">
    <property type="entry name" value="4HBT_3C"/>
    <property type="match status" value="1"/>
</dbReference>
<dbReference type="InterPro" id="IPR029069">
    <property type="entry name" value="HotDog_dom_sf"/>
</dbReference>
<feature type="domain" description="Acyl-CoA thioesterase-like N-terminal HotDog" evidence="1">
    <location>
        <begin position="21"/>
        <end position="102"/>
    </location>
</feature>
<dbReference type="SUPFAM" id="SSF54637">
    <property type="entry name" value="Thioesterase/thiol ester dehydrase-isomerase"/>
    <property type="match status" value="2"/>
</dbReference>
<evidence type="ECO:0000313" key="4">
    <source>
        <dbReference type="Proteomes" id="UP000468901"/>
    </source>
</evidence>
<evidence type="ECO:0000259" key="2">
    <source>
        <dbReference type="Pfam" id="PF20789"/>
    </source>
</evidence>